<dbReference type="EMBL" id="OX465078">
    <property type="protein sequence ID" value="CAI9270945.1"/>
    <property type="molecule type" value="Genomic_DNA"/>
</dbReference>
<name>A0AA35YA91_LACSI</name>
<dbReference type="Gene3D" id="3.40.50.300">
    <property type="entry name" value="P-loop containing nucleotide triphosphate hydrolases"/>
    <property type="match status" value="1"/>
</dbReference>
<dbReference type="Gene3D" id="1.20.5.4130">
    <property type="match status" value="1"/>
</dbReference>
<accession>A0AA35YA91</accession>
<dbReference type="InterPro" id="IPR042197">
    <property type="entry name" value="Apaf_helical"/>
</dbReference>
<dbReference type="Gene3D" id="1.10.10.10">
    <property type="entry name" value="Winged helix-like DNA-binding domain superfamily/Winged helix DNA-binding domain"/>
    <property type="match status" value="1"/>
</dbReference>
<dbReference type="InterPro" id="IPR058922">
    <property type="entry name" value="WHD_DRP"/>
</dbReference>
<dbReference type="InterPro" id="IPR036388">
    <property type="entry name" value="WH-like_DNA-bd_sf"/>
</dbReference>
<dbReference type="SUPFAM" id="SSF52540">
    <property type="entry name" value="P-loop containing nucleoside triphosphate hydrolases"/>
    <property type="match status" value="1"/>
</dbReference>
<evidence type="ECO:0000259" key="10">
    <source>
        <dbReference type="Pfam" id="PF25019"/>
    </source>
</evidence>
<dbReference type="InterPro" id="IPR056789">
    <property type="entry name" value="LRR_R13L1-DRL21"/>
</dbReference>
<dbReference type="Pfam" id="PF25019">
    <property type="entry name" value="LRR_R13L1-DRL21"/>
    <property type="match status" value="1"/>
</dbReference>
<dbReference type="GO" id="GO:0006952">
    <property type="term" value="P:defense response"/>
    <property type="evidence" value="ECO:0007669"/>
    <property type="project" value="UniProtKB-KW"/>
</dbReference>
<evidence type="ECO:0000313" key="11">
    <source>
        <dbReference type="EMBL" id="CAI9270945.1"/>
    </source>
</evidence>
<keyword evidence="5" id="KW-0611">Plant defense</keyword>
<dbReference type="InterPro" id="IPR032675">
    <property type="entry name" value="LRR_dom_sf"/>
</dbReference>
<dbReference type="InterPro" id="IPR041118">
    <property type="entry name" value="Rx_N"/>
</dbReference>
<evidence type="ECO:0000256" key="1">
    <source>
        <dbReference type="ARBA" id="ARBA00008894"/>
    </source>
</evidence>
<keyword evidence="4" id="KW-0547">Nucleotide-binding</keyword>
<dbReference type="Pfam" id="PF18052">
    <property type="entry name" value="Rx_N"/>
    <property type="match status" value="1"/>
</dbReference>
<dbReference type="InterPro" id="IPR002182">
    <property type="entry name" value="NB-ARC"/>
</dbReference>
<dbReference type="PANTHER" id="PTHR36766">
    <property type="entry name" value="PLANT BROAD-SPECTRUM MILDEW RESISTANCE PROTEIN RPW8"/>
    <property type="match status" value="1"/>
</dbReference>
<keyword evidence="12" id="KW-1185">Reference proteome</keyword>
<keyword evidence="2" id="KW-0433">Leucine-rich repeat</keyword>
<evidence type="ECO:0000256" key="2">
    <source>
        <dbReference type="ARBA" id="ARBA00022614"/>
    </source>
</evidence>
<evidence type="ECO:0000256" key="4">
    <source>
        <dbReference type="ARBA" id="ARBA00022741"/>
    </source>
</evidence>
<evidence type="ECO:0000259" key="7">
    <source>
        <dbReference type="Pfam" id="PF00931"/>
    </source>
</evidence>
<dbReference type="FunFam" id="1.10.10.10:FF:000322">
    <property type="entry name" value="Probable disease resistance protein At1g63360"/>
    <property type="match status" value="1"/>
</dbReference>
<evidence type="ECO:0000313" key="12">
    <source>
        <dbReference type="Proteomes" id="UP001177003"/>
    </source>
</evidence>
<evidence type="ECO:0000256" key="5">
    <source>
        <dbReference type="ARBA" id="ARBA00022821"/>
    </source>
</evidence>
<evidence type="ECO:0000259" key="9">
    <source>
        <dbReference type="Pfam" id="PF23559"/>
    </source>
</evidence>
<organism evidence="11 12">
    <name type="scientific">Lactuca saligna</name>
    <name type="common">Willowleaf lettuce</name>
    <dbReference type="NCBI Taxonomy" id="75948"/>
    <lineage>
        <taxon>Eukaryota</taxon>
        <taxon>Viridiplantae</taxon>
        <taxon>Streptophyta</taxon>
        <taxon>Embryophyta</taxon>
        <taxon>Tracheophyta</taxon>
        <taxon>Spermatophyta</taxon>
        <taxon>Magnoliopsida</taxon>
        <taxon>eudicotyledons</taxon>
        <taxon>Gunneridae</taxon>
        <taxon>Pentapetalae</taxon>
        <taxon>asterids</taxon>
        <taxon>campanulids</taxon>
        <taxon>Asterales</taxon>
        <taxon>Asteraceae</taxon>
        <taxon>Cichorioideae</taxon>
        <taxon>Cichorieae</taxon>
        <taxon>Lactucinae</taxon>
        <taxon>Lactuca</taxon>
    </lineage>
</organism>
<protein>
    <recommendedName>
        <fullName evidence="13">Disease resistance protein RGA3</fullName>
    </recommendedName>
</protein>
<evidence type="ECO:0000256" key="6">
    <source>
        <dbReference type="ARBA" id="ARBA00022840"/>
    </source>
</evidence>
<dbReference type="PANTHER" id="PTHR36766:SF70">
    <property type="entry name" value="DISEASE RESISTANCE PROTEIN RGA4"/>
    <property type="match status" value="1"/>
</dbReference>
<feature type="domain" description="NB-ARC" evidence="7">
    <location>
        <begin position="170"/>
        <end position="341"/>
    </location>
</feature>
<dbReference type="PRINTS" id="PR00364">
    <property type="entry name" value="DISEASERSIST"/>
</dbReference>
<dbReference type="InterPro" id="IPR027417">
    <property type="entry name" value="P-loop_NTPase"/>
</dbReference>
<evidence type="ECO:0000256" key="3">
    <source>
        <dbReference type="ARBA" id="ARBA00022737"/>
    </source>
</evidence>
<dbReference type="Proteomes" id="UP001177003">
    <property type="component" value="Chromosome 2"/>
</dbReference>
<dbReference type="Pfam" id="PF23559">
    <property type="entry name" value="WHD_DRP"/>
    <property type="match status" value="1"/>
</dbReference>
<evidence type="ECO:0008006" key="13">
    <source>
        <dbReference type="Google" id="ProtNLM"/>
    </source>
</evidence>
<proteinExistence type="inferred from homology"/>
<gene>
    <name evidence="11" type="ORF">LSALG_LOCUS11234</name>
</gene>
<keyword evidence="6" id="KW-0067">ATP-binding</keyword>
<dbReference type="Pfam" id="PF00931">
    <property type="entry name" value="NB-ARC"/>
    <property type="match status" value="1"/>
</dbReference>
<dbReference type="SUPFAM" id="SSF52058">
    <property type="entry name" value="L domain-like"/>
    <property type="match status" value="2"/>
</dbReference>
<evidence type="ECO:0000259" key="8">
    <source>
        <dbReference type="Pfam" id="PF18052"/>
    </source>
</evidence>
<sequence length="1071" mass="122192">MAEALVIIVAGGILKKVLSIAAGELVISWGYDEKLTTLHRTLDLICAKLSDAERKKGTEVVMMWLKQLKVVVGEADDVLDEVHFEMLRREIKKRDRVAKTVPSLPSLKKLSFRWEIGHKIKNINKRLLDINTQANGLGLQNEHPGATPFTDRLYRESVPYPEKFKTVGRDDDVLRIIQILTQSRTEEKLTIVPIVGMGGIGKTTLAKSVYNSKNIKQYFDIKAWLCVSVKVDINTLLAKIYESLAGKKPESDSMVNLIKSLEEKLGSKRYLLVLDDVWVEERAYWEAFESCMLNVNSQNGSGILVTTRKLEIGTTGMKADSCLLKGLSDDHCWDIFRERAFVTGSSPSPELEEIGREIVKRCGGLPLLLNVTGGMLANYNDDKEKWFSIKNSKVWDLEEERDRVQKSLELSFDNLPNSIVKQCFVYCSIFKKDKVIKREELVRLWMALGLIQADEERNKEMEAVGNEIFQVLVSNSLFQDVARDEYGRVDHCSMHDMVHDLSLSLSKHESLCLVDATNDDIACIPQLKHLSFYQEQNEYDELKANVSMFIERNTVARTLHTLFIKVEVEKKLSFQRLKCIRILKLKGDSIEKLDDSIGGLVHLRYLNLSSTEIRVLPKSIGKLYHLQTLKLPDRIEQFPETMRNLISLRHLKCDENIPTSILGQLTSLRTLTPSFRVLKRKGHSIQELRHLNNLSGSLFISHLENVGSKEEASKADLSSKKNLHNIHFKWSEDYQGANRIDMDVLEGLQPPRDVKALTIKNFSGDNFPDWVMKMVIHIEGKWMPLNKLMDITLSNCRSCLSLPTLEHLPHLRHMWLQNMDNLTCLRTSDGSGITKPLSPTLTSLLLYRMRKLEKWIDGAPNSSKMISPVLGSLYIRECPKIIHLDECHPHPLFSLQIRGCEGLASIKSIQGLTSLISLQISMCPSLLEITNLPQQCHSLETLYITHCLKLTSLPHKLFDCYAFLNELELGVFSEELDSFPSLQGIEKLRNHLHSLYLGGWDHWESIPEEIQHLTSLTLLRINSFGLQELPMWLTNMSCIREIIFYNCKGLDEEKVKRGAPREANDVTCQIR</sequence>
<dbReference type="GO" id="GO:0051707">
    <property type="term" value="P:response to other organism"/>
    <property type="evidence" value="ECO:0007669"/>
    <property type="project" value="UniProtKB-ARBA"/>
</dbReference>
<feature type="domain" description="R13L1/DRL21-like LRR repeat region" evidence="10">
    <location>
        <begin position="685"/>
        <end position="819"/>
    </location>
</feature>
<reference evidence="11" key="1">
    <citation type="submission" date="2023-04" db="EMBL/GenBank/DDBJ databases">
        <authorList>
            <person name="Vijverberg K."/>
            <person name="Xiong W."/>
            <person name="Schranz E."/>
        </authorList>
    </citation>
    <scope>NUCLEOTIDE SEQUENCE</scope>
</reference>
<dbReference type="GO" id="GO:0043531">
    <property type="term" value="F:ADP binding"/>
    <property type="evidence" value="ECO:0007669"/>
    <property type="project" value="InterPro"/>
</dbReference>
<dbReference type="GO" id="GO:0005524">
    <property type="term" value="F:ATP binding"/>
    <property type="evidence" value="ECO:0007669"/>
    <property type="project" value="UniProtKB-KW"/>
</dbReference>
<comment type="similarity">
    <text evidence="1">Belongs to the disease resistance NB-LRR family.</text>
</comment>
<keyword evidence="3" id="KW-0677">Repeat</keyword>
<dbReference type="Gene3D" id="3.80.10.10">
    <property type="entry name" value="Ribonuclease Inhibitor"/>
    <property type="match status" value="2"/>
</dbReference>
<dbReference type="Gene3D" id="1.10.8.430">
    <property type="entry name" value="Helical domain of apoptotic protease-activating factors"/>
    <property type="match status" value="1"/>
</dbReference>
<feature type="domain" description="Disease resistance N-terminal" evidence="8">
    <location>
        <begin position="13"/>
        <end position="95"/>
    </location>
</feature>
<feature type="domain" description="Disease resistance protein winged helix" evidence="9">
    <location>
        <begin position="429"/>
        <end position="501"/>
    </location>
</feature>
<dbReference type="AlphaFoldDB" id="A0AA35YA91"/>